<feature type="transmembrane region" description="Helical" evidence="1">
    <location>
        <begin position="175"/>
        <end position="196"/>
    </location>
</feature>
<dbReference type="PANTHER" id="PTHR33121:SF70">
    <property type="entry name" value="SIGNALING PROTEIN YKOW"/>
    <property type="match status" value="1"/>
</dbReference>
<accession>A0ABR8N1X1</accession>
<dbReference type="InterPro" id="IPR050706">
    <property type="entry name" value="Cyclic-di-GMP_PDE-like"/>
</dbReference>
<dbReference type="CDD" id="cd01949">
    <property type="entry name" value="GGDEF"/>
    <property type="match status" value="1"/>
</dbReference>
<dbReference type="SMART" id="SM00267">
    <property type="entry name" value="GGDEF"/>
    <property type="match status" value="1"/>
</dbReference>
<comment type="caution">
    <text evidence="4">The sequence shown here is derived from an EMBL/GenBank/DDBJ whole genome shotgun (WGS) entry which is preliminary data.</text>
</comment>
<feature type="transmembrane region" description="Helical" evidence="1">
    <location>
        <begin position="78"/>
        <end position="95"/>
    </location>
</feature>
<gene>
    <name evidence="4" type="ORF">H8B09_21010</name>
</gene>
<dbReference type="SUPFAM" id="SSF55073">
    <property type="entry name" value="Nucleotide cyclase"/>
    <property type="match status" value="1"/>
</dbReference>
<dbReference type="PANTHER" id="PTHR33121">
    <property type="entry name" value="CYCLIC DI-GMP PHOSPHODIESTERASE PDEF"/>
    <property type="match status" value="1"/>
</dbReference>
<dbReference type="PROSITE" id="PS50887">
    <property type="entry name" value="GGDEF"/>
    <property type="match status" value="1"/>
</dbReference>
<dbReference type="Pfam" id="PF00563">
    <property type="entry name" value="EAL"/>
    <property type="match status" value="1"/>
</dbReference>
<sequence length="861" mass="97496">MTNRISGFLFRKIVFVYLLMGLLAYISYSIPISPLFGISGSFTAGFLFLAVAWFGWRAGLLLLVLVYGALIGTQNVDFLLWSHLVEAALIIALNIRWPKLGYIGAGAIYWALIGVPMYVLLSGNSGAINQEMLFYTYIVTACGLCNVLLSELFVYYTPARFYRMSGVAVNPPLRISRALIHLMTAAMIGSSILFLISGSNSYKHTIIKEINNSADQASLALEDGMKTMSPEEQRGIRLNGYMEMATVRRMINNVLASDPYEAVLIGQDGRKLIHTIGGTNYDYDWLKLDDWQNYFSERRMWSPDAAELITTGSSWKKMSFIYPVQMGKFELYVRVPLDTYREQVYSVYNAQMMSCLYVAAIIGLFALIIHRFFITGVRKLAVVSHGIPDKVKAGVAPSWPQSRLEEINSLVGNFRTVTEKLGLMFMESREQAYLDMLTGLPNRRNFNEHLTKVMDELGPEDEIHVVFIDLDRFKHINDTLGHAVGDLLLQQVSFQLLRTVNDRAFIARLGGDEFVLVSTKQRSEVRTIAEDLISKLKRPFLINGEELFVTASMGISSSAISGDDRETIVKNADFAMYEAKAAGGNGYRFYEKPDNDLTQQMRLEFELHKALDRNQIQLHYMPIYNKELGRLVSIEALLRWLHPEFGFVSPAQFIPIAESCGLLKPIGEWVAQEACRQMKEWLDQGLTPAPVAINLSPTQIQMHGIVGYLEQLLEETGMPPDLFEVEITEEVFAKYPERVIAELHRLKRRGVKVWIDDFGTGYSSLGMLNRMPIDGFKIDRTFVKDLHEDSDKRSIIETMMLLSRSRNWLVVAEGVETIEESDALGEAGCWLHQGYYYGRAVPAAQIMSWFAWDHESKGREV</sequence>
<evidence type="ECO:0000313" key="5">
    <source>
        <dbReference type="Proteomes" id="UP000609346"/>
    </source>
</evidence>
<protein>
    <submittedName>
        <fullName evidence="4">EAL domain-containing protein</fullName>
    </submittedName>
</protein>
<dbReference type="NCBIfam" id="TIGR00254">
    <property type="entry name" value="GGDEF"/>
    <property type="match status" value="1"/>
</dbReference>
<evidence type="ECO:0000256" key="1">
    <source>
        <dbReference type="SAM" id="Phobius"/>
    </source>
</evidence>
<dbReference type="InterPro" id="IPR000160">
    <property type="entry name" value="GGDEF_dom"/>
</dbReference>
<dbReference type="InterPro" id="IPR029787">
    <property type="entry name" value="Nucleotide_cyclase"/>
</dbReference>
<keyword evidence="1" id="KW-1133">Transmembrane helix</keyword>
<dbReference type="Gene3D" id="3.20.20.450">
    <property type="entry name" value="EAL domain"/>
    <property type="match status" value="1"/>
</dbReference>
<feature type="domain" description="EAL" evidence="2">
    <location>
        <begin position="600"/>
        <end position="854"/>
    </location>
</feature>
<keyword evidence="5" id="KW-1185">Reference proteome</keyword>
<evidence type="ECO:0000259" key="2">
    <source>
        <dbReference type="PROSITE" id="PS50883"/>
    </source>
</evidence>
<feature type="domain" description="GGDEF" evidence="3">
    <location>
        <begin position="461"/>
        <end position="592"/>
    </location>
</feature>
<reference evidence="4 5" key="1">
    <citation type="submission" date="2020-09" db="EMBL/GenBank/DDBJ databases">
        <title>Paenibacillus sp. strain PR3 16S rRNA gene Genome sequencing and assembly.</title>
        <authorList>
            <person name="Kim J."/>
        </authorList>
    </citation>
    <scope>NUCLEOTIDE SEQUENCE [LARGE SCALE GENOMIC DNA]</scope>
    <source>
        <strain evidence="4 5">PR3</strain>
    </source>
</reference>
<dbReference type="SMART" id="SM00052">
    <property type="entry name" value="EAL"/>
    <property type="match status" value="1"/>
</dbReference>
<organism evidence="4 5">
    <name type="scientific">Paenibacillus terricola</name>
    <dbReference type="NCBI Taxonomy" id="2763503"/>
    <lineage>
        <taxon>Bacteria</taxon>
        <taxon>Bacillati</taxon>
        <taxon>Bacillota</taxon>
        <taxon>Bacilli</taxon>
        <taxon>Bacillales</taxon>
        <taxon>Paenibacillaceae</taxon>
        <taxon>Paenibacillus</taxon>
    </lineage>
</organism>
<dbReference type="Pfam" id="PF00990">
    <property type="entry name" value="GGDEF"/>
    <property type="match status" value="1"/>
</dbReference>
<proteinExistence type="predicted"/>
<dbReference type="InterPro" id="IPR001633">
    <property type="entry name" value="EAL_dom"/>
</dbReference>
<feature type="transmembrane region" description="Helical" evidence="1">
    <location>
        <begin position="355"/>
        <end position="374"/>
    </location>
</feature>
<feature type="transmembrane region" description="Helical" evidence="1">
    <location>
        <begin position="101"/>
        <end position="121"/>
    </location>
</feature>
<evidence type="ECO:0000313" key="4">
    <source>
        <dbReference type="EMBL" id="MBD3921261.1"/>
    </source>
</evidence>
<dbReference type="SUPFAM" id="SSF141868">
    <property type="entry name" value="EAL domain-like"/>
    <property type="match status" value="1"/>
</dbReference>
<keyword evidence="1" id="KW-0472">Membrane</keyword>
<dbReference type="InterPro" id="IPR043128">
    <property type="entry name" value="Rev_trsase/Diguanyl_cyclase"/>
</dbReference>
<keyword evidence="1" id="KW-0812">Transmembrane</keyword>
<dbReference type="PROSITE" id="PS50883">
    <property type="entry name" value="EAL"/>
    <property type="match status" value="1"/>
</dbReference>
<feature type="transmembrane region" description="Helical" evidence="1">
    <location>
        <begin position="133"/>
        <end position="155"/>
    </location>
</feature>
<dbReference type="Gene3D" id="3.30.70.270">
    <property type="match status" value="1"/>
</dbReference>
<dbReference type="CDD" id="cd01948">
    <property type="entry name" value="EAL"/>
    <property type="match status" value="1"/>
</dbReference>
<evidence type="ECO:0000259" key="3">
    <source>
        <dbReference type="PROSITE" id="PS50887"/>
    </source>
</evidence>
<dbReference type="InterPro" id="IPR035919">
    <property type="entry name" value="EAL_sf"/>
</dbReference>
<dbReference type="EMBL" id="JACXZA010000005">
    <property type="protein sequence ID" value="MBD3921261.1"/>
    <property type="molecule type" value="Genomic_DNA"/>
</dbReference>
<dbReference type="RefSeq" id="WP_191205528.1">
    <property type="nucleotide sequence ID" value="NZ_JACXZA010000005.1"/>
</dbReference>
<name>A0ABR8N1X1_9BACL</name>
<dbReference type="Proteomes" id="UP000609346">
    <property type="component" value="Unassembled WGS sequence"/>
</dbReference>
<feature type="transmembrane region" description="Helical" evidence="1">
    <location>
        <begin position="12"/>
        <end position="30"/>
    </location>
</feature>
<feature type="transmembrane region" description="Helical" evidence="1">
    <location>
        <begin position="42"/>
        <end position="66"/>
    </location>
</feature>